<dbReference type="GO" id="GO:0016020">
    <property type="term" value="C:membrane"/>
    <property type="evidence" value="ECO:0007669"/>
    <property type="project" value="UniProtKB-SubCell"/>
</dbReference>
<comment type="subcellular location">
    <subcellularLocation>
        <location evidence="2">Membrane</location>
    </subcellularLocation>
</comment>
<dbReference type="GO" id="GO:0004497">
    <property type="term" value="F:monooxygenase activity"/>
    <property type="evidence" value="ECO:0007669"/>
    <property type="project" value="UniProtKB-KW"/>
</dbReference>
<keyword evidence="7 13" id="KW-0479">Metal-binding</keyword>
<evidence type="ECO:0000256" key="4">
    <source>
        <dbReference type="ARBA" id="ARBA00010617"/>
    </source>
</evidence>
<dbReference type="CDD" id="cd11072">
    <property type="entry name" value="CYP71-like"/>
    <property type="match status" value="1"/>
</dbReference>
<organism evidence="15 16">
    <name type="scientific">Eragrostis curvula</name>
    <name type="common">weeping love grass</name>
    <dbReference type="NCBI Taxonomy" id="38414"/>
    <lineage>
        <taxon>Eukaryota</taxon>
        <taxon>Viridiplantae</taxon>
        <taxon>Streptophyta</taxon>
        <taxon>Embryophyta</taxon>
        <taxon>Tracheophyta</taxon>
        <taxon>Spermatophyta</taxon>
        <taxon>Magnoliopsida</taxon>
        <taxon>Liliopsida</taxon>
        <taxon>Poales</taxon>
        <taxon>Poaceae</taxon>
        <taxon>PACMAD clade</taxon>
        <taxon>Chloridoideae</taxon>
        <taxon>Eragrostideae</taxon>
        <taxon>Eragrostidinae</taxon>
        <taxon>Eragrostis</taxon>
    </lineage>
</organism>
<dbReference type="PRINTS" id="PR00385">
    <property type="entry name" value="P450"/>
</dbReference>
<evidence type="ECO:0000313" key="16">
    <source>
        <dbReference type="Proteomes" id="UP000324897"/>
    </source>
</evidence>
<comment type="caution">
    <text evidence="15">The sequence shown here is derived from an EMBL/GenBank/DDBJ whole genome shotgun (WGS) entry which is preliminary data.</text>
</comment>
<evidence type="ECO:0000256" key="8">
    <source>
        <dbReference type="ARBA" id="ARBA00022989"/>
    </source>
</evidence>
<keyword evidence="10 13" id="KW-0408">Iron</keyword>
<dbReference type="SUPFAM" id="SSF48264">
    <property type="entry name" value="Cytochrome P450"/>
    <property type="match status" value="1"/>
</dbReference>
<dbReference type="GO" id="GO:0016705">
    <property type="term" value="F:oxidoreductase activity, acting on paired donors, with incorporation or reduction of molecular oxygen"/>
    <property type="evidence" value="ECO:0007669"/>
    <property type="project" value="InterPro"/>
</dbReference>
<comment type="pathway">
    <text evidence="3">Secondary metabolite biosynthesis.</text>
</comment>
<accession>A0A5J9W7B5</accession>
<dbReference type="PANTHER" id="PTHR47955">
    <property type="entry name" value="CYTOCHROME P450 FAMILY 71 PROTEIN"/>
    <property type="match status" value="1"/>
</dbReference>
<dbReference type="InterPro" id="IPR036396">
    <property type="entry name" value="Cyt_P450_sf"/>
</dbReference>
<evidence type="ECO:0000256" key="14">
    <source>
        <dbReference type="RuleBase" id="RU000461"/>
    </source>
</evidence>
<evidence type="ECO:0000256" key="7">
    <source>
        <dbReference type="ARBA" id="ARBA00022723"/>
    </source>
</evidence>
<evidence type="ECO:0000256" key="10">
    <source>
        <dbReference type="ARBA" id="ARBA00023004"/>
    </source>
</evidence>
<dbReference type="FunFam" id="1.10.630.10:FF:000055">
    <property type="entry name" value="Cytochrome P450 71A26"/>
    <property type="match status" value="1"/>
</dbReference>
<evidence type="ECO:0000256" key="6">
    <source>
        <dbReference type="ARBA" id="ARBA00022692"/>
    </source>
</evidence>
<proteinExistence type="inferred from homology"/>
<keyword evidence="16" id="KW-1185">Reference proteome</keyword>
<dbReference type="GO" id="GO:0020037">
    <property type="term" value="F:heme binding"/>
    <property type="evidence" value="ECO:0007669"/>
    <property type="project" value="InterPro"/>
</dbReference>
<evidence type="ECO:0000256" key="2">
    <source>
        <dbReference type="ARBA" id="ARBA00004370"/>
    </source>
</evidence>
<dbReference type="InterPro" id="IPR001128">
    <property type="entry name" value="Cyt_P450"/>
</dbReference>
<name>A0A5J9W7B5_9POAL</name>
<dbReference type="PANTHER" id="PTHR47955:SF14">
    <property type="entry name" value="OS01G0543600 PROTEIN"/>
    <property type="match status" value="1"/>
</dbReference>
<evidence type="ECO:0000256" key="1">
    <source>
        <dbReference type="ARBA" id="ARBA00001971"/>
    </source>
</evidence>
<evidence type="ECO:0000256" key="11">
    <source>
        <dbReference type="ARBA" id="ARBA00023033"/>
    </source>
</evidence>
<evidence type="ECO:0000313" key="15">
    <source>
        <dbReference type="EMBL" id="TVU43845.1"/>
    </source>
</evidence>
<feature type="binding site" description="axial binding residue" evidence="13">
    <location>
        <position position="492"/>
    </location>
    <ligand>
        <name>heme</name>
        <dbReference type="ChEBI" id="CHEBI:30413"/>
    </ligand>
    <ligandPart>
        <name>Fe</name>
        <dbReference type="ChEBI" id="CHEBI:18248"/>
    </ligandPart>
</feature>
<dbReference type="PRINTS" id="PR00463">
    <property type="entry name" value="EP450I"/>
</dbReference>
<keyword evidence="12" id="KW-0472">Membrane</keyword>
<evidence type="ECO:0000256" key="13">
    <source>
        <dbReference type="PIRSR" id="PIRSR602401-1"/>
    </source>
</evidence>
<feature type="non-terminal residue" evidence="15">
    <location>
        <position position="1"/>
    </location>
</feature>
<dbReference type="OrthoDB" id="1470350at2759"/>
<comment type="cofactor">
    <cofactor evidence="1 13">
        <name>heme</name>
        <dbReference type="ChEBI" id="CHEBI:30413"/>
    </cofactor>
</comment>
<evidence type="ECO:0000256" key="9">
    <source>
        <dbReference type="ARBA" id="ARBA00023002"/>
    </source>
</evidence>
<dbReference type="Gramene" id="TVU43845">
    <property type="protein sequence ID" value="TVU43845"/>
    <property type="gene ID" value="EJB05_10343"/>
</dbReference>
<dbReference type="PROSITE" id="PS00086">
    <property type="entry name" value="CYTOCHROME_P450"/>
    <property type="match status" value="1"/>
</dbReference>
<evidence type="ECO:0000256" key="12">
    <source>
        <dbReference type="ARBA" id="ARBA00023136"/>
    </source>
</evidence>
<dbReference type="AlphaFoldDB" id="A0A5J9W7B5"/>
<keyword evidence="11 14" id="KW-0503">Monooxygenase</keyword>
<keyword evidence="9 14" id="KW-0560">Oxidoreductase</keyword>
<protein>
    <submittedName>
        <fullName evidence="15">Uncharacterized protein</fullName>
    </submittedName>
</protein>
<evidence type="ECO:0000256" key="5">
    <source>
        <dbReference type="ARBA" id="ARBA00022617"/>
    </source>
</evidence>
<sequence>MMADVVVAGQEMMIISYAQMLLCPPLLVLLLVALLFLFFPSNTSGHHKHRHEKTVSHGSNNKVVPLPPSPPGLPIIGHLHLVGDQPHVSLRDLADKHGSHGLMLLRLGAVPTLVVSSARAAEAVMRTHDHVFASRPPSMVVDILMRGSMDVAFAPYGERWRQTRKLVTAHLLTVKKVRSFRHARHDEVRLAIAKLRRRHPQATAADMSDLLYSFANDVVCRAVSGKFFLAEGRNQLFRELIGMNTALLDGFNVEDYFPRLAQFHLLTRVVCAKANKLQQRWHYLLDKLIDAHATNNINLQLRDQDDAPANEQEITTDFIDVLLSLEQEYGLTRNQMKAILMDMFAAGTDTSYIVMEYAMTELVRNPHTMAKLQEEVRTNTPKGQDMVTEENLGNMTYLKAVIKETLRLHPPAPLLLPRQSMADCTIDGYTIPAQTRVVINAWAISRDPRSWERAEEFMPERFMMTAGSTTCRVDFKGNDFQFTPFGAGRRICPGLNFGLATVEIMLANLIYCFDWEVPTGMRKEDIDMTDEFGLTLRRKDKLFLVPKPVDV</sequence>
<comment type="similarity">
    <text evidence="4 14">Belongs to the cytochrome P450 family.</text>
</comment>
<dbReference type="GO" id="GO:0005506">
    <property type="term" value="F:iron ion binding"/>
    <property type="evidence" value="ECO:0007669"/>
    <property type="project" value="InterPro"/>
</dbReference>
<evidence type="ECO:0000256" key="3">
    <source>
        <dbReference type="ARBA" id="ARBA00005179"/>
    </source>
</evidence>
<dbReference type="Gene3D" id="1.10.630.10">
    <property type="entry name" value="Cytochrome P450"/>
    <property type="match status" value="1"/>
</dbReference>
<dbReference type="Proteomes" id="UP000324897">
    <property type="component" value="Unassembled WGS sequence"/>
</dbReference>
<keyword evidence="8" id="KW-1133">Transmembrane helix</keyword>
<reference evidence="15 16" key="1">
    <citation type="journal article" date="2019" name="Sci. Rep.">
        <title>A high-quality genome of Eragrostis curvula grass provides insights into Poaceae evolution and supports new strategies to enhance forage quality.</title>
        <authorList>
            <person name="Carballo J."/>
            <person name="Santos B.A.C.M."/>
            <person name="Zappacosta D."/>
            <person name="Garbus I."/>
            <person name="Selva J.P."/>
            <person name="Gallo C.A."/>
            <person name="Diaz A."/>
            <person name="Albertini E."/>
            <person name="Caccamo M."/>
            <person name="Echenique V."/>
        </authorList>
    </citation>
    <scope>NUCLEOTIDE SEQUENCE [LARGE SCALE GENOMIC DNA]</scope>
    <source>
        <strain evidence="16">cv. Victoria</strain>
        <tissue evidence="15">Leaf</tissue>
    </source>
</reference>
<dbReference type="EMBL" id="RWGY01000005">
    <property type="protein sequence ID" value="TVU43845.1"/>
    <property type="molecule type" value="Genomic_DNA"/>
</dbReference>
<dbReference type="InterPro" id="IPR017972">
    <property type="entry name" value="Cyt_P450_CS"/>
</dbReference>
<gene>
    <name evidence="15" type="ORF">EJB05_10343</name>
</gene>
<keyword evidence="5 13" id="KW-0349">Heme</keyword>
<dbReference type="Pfam" id="PF00067">
    <property type="entry name" value="p450"/>
    <property type="match status" value="1"/>
</dbReference>
<dbReference type="InterPro" id="IPR002401">
    <property type="entry name" value="Cyt_P450_E_grp-I"/>
</dbReference>
<keyword evidence="6" id="KW-0812">Transmembrane</keyword>